<sequence length="90" mass="10351">MSKTIVLNDKIKNSIRSVKVRNDDTIFSIKINKNWLTALLKRMAFTGVLTGYVLITYLSYSINVTHFWTLVKVGVILVLLSFFMQIPNKN</sequence>
<gene>
    <name evidence="2" type="ORF">C8N46_102137</name>
</gene>
<keyword evidence="3" id="KW-1185">Reference proteome</keyword>
<reference evidence="2 3" key="1">
    <citation type="submission" date="2018-04" db="EMBL/GenBank/DDBJ databases">
        <title>Genomic Encyclopedia of Archaeal and Bacterial Type Strains, Phase II (KMG-II): from individual species to whole genera.</title>
        <authorList>
            <person name="Goeker M."/>
        </authorList>
    </citation>
    <scope>NUCLEOTIDE SEQUENCE [LARGE SCALE GENOMIC DNA]</scope>
    <source>
        <strain evidence="2 3">DSM 25731</strain>
    </source>
</reference>
<name>A0A2T6C3B4_9FLAO</name>
<dbReference type="Proteomes" id="UP000244090">
    <property type="component" value="Unassembled WGS sequence"/>
</dbReference>
<dbReference type="AlphaFoldDB" id="A0A2T6C3B4"/>
<keyword evidence="1" id="KW-0472">Membrane</keyword>
<dbReference type="OrthoDB" id="1451393at2"/>
<dbReference type="EMBL" id="QBKT01000002">
    <property type="protein sequence ID" value="PTX62737.1"/>
    <property type="molecule type" value="Genomic_DNA"/>
</dbReference>
<feature type="transmembrane region" description="Helical" evidence="1">
    <location>
        <begin position="39"/>
        <end position="60"/>
    </location>
</feature>
<feature type="transmembrane region" description="Helical" evidence="1">
    <location>
        <begin position="66"/>
        <end position="84"/>
    </location>
</feature>
<protein>
    <submittedName>
        <fullName evidence="2">Uncharacterized protein</fullName>
    </submittedName>
</protein>
<comment type="caution">
    <text evidence="2">The sequence shown here is derived from an EMBL/GenBank/DDBJ whole genome shotgun (WGS) entry which is preliminary data.</text>
</comment>
<accession>A0A2T6C3B4</accession>
<evidence type="ECO:0000313" key="2">
    <source>
        <dbReference type="EMBL" id="PTX62737.1"/>
    </source>
</evidence>
<evidence type="ECO:0000313" key="3">
    <source>
        <dbReference type="Proteomes" id="UP000244090"/>
    </source>
</evidence>
<proteinExistence type="predicted"/>
<keyword evidence="1" id="KW-0812">Transmembrane</keyword>
<keyword evidence="1" id="KW-1133">Transmembrane helix</keyword>
<evidence type="ECO:0000256" key="1">
    <source>
        <dbReference type="SAM" id="Phobius"/>
    </source>
</evidence>
<dbReference type="RefSeq" id="WP_108113722.1">
    <property type="nucleotide sequence ID" value="NZ_QBKT01000002.1"/>
</dbReference>
<organism evidence="2 3">
    <name type="scientific">Kordia periserrulae</name>
    <dbReference type="NCBI Taxonomy" id="701523"/>
    <lineage>
        <taxon>Bacteria</taxon>
        <taxon>Pseudomonadati</taxon>
        <taxon>Bacteroidota</taxon>
        <taxon>Flavobacteriia</taxon>
        <taxon>Flavobacteriales</taxon>
        <taxon>Flavobacteriaceae</taxon>
        <taxon>Kordia</taxon>
    </lineage>
</organism>